<keyword evidence="1" id="KW-1133">Transmembrane helix</keyword>
<evidence type="ECO:0000313" key="2">
    <source>
        <dbReference type="EMBL" id="MDP9843307.1"/>
    </source>
</evidence>
<evidence type="ECO:0000313" key="3">
    <source>
        <dbReference type="Proteomes" id="UP001225356"/>
    </source>
</evidence>
<keyword evidence="1" id="KW-0472">Membrane</keyword>
<keyword evidence="3" id="KW-1185">Reference proteome</keyword>
<evidence type="ECO:0000256" key="1">
    <source>
        <dbReference type="SAM" id="Phobius"/>
    </source>
</evidence>
<gene>
    <name evidence="2" type="ORF">J2853_002518</name>
</gene>
<dbReference type="EMBL" id="JAUSQU010000001">
    <property type="protein sequence ID" value="MDP9843307.1"/>
    <property type="molecule type" value="Genomic_DNA"/>
</dbReference>
<proteinExistence type="predicted"/>
<dbReference type="Proteomes" id="UP001225356">
    <property type="component" value="Unassembled WGS sequence"/>
</dbReference>
<accession>A0ABT9Q9G4</accession>
<dbReference type="RefSeq" id="WP_307557435.1">
    <property type="nucleotide sequence ID" value="NZ_JAUSQU010000001.1"/>
</dbReference>
<organism evidence="2 3">
    <name type="scientific">Streptosporangium lutulentum</name>
    <dbReference type="NCBI Taxonomy" id="1461250"/>
    <lineage>
        <taxon>Bacteria</taxon>
        <taxon>Bacillati</taxon>
        <taxon>Actinomycetota</taxon>
        <taxon>Actinomycetes</taxon>
        <taxon>Streptosporangiales</taxon>
        <taxon>Streptosporangiaceae</taxon>
        <taxon>Streptosporangium</taxon>
    </lineage>
</organism>
<protein>
    <submittedName>
        <fullName evidence="2">Pilus assembly protein TadC</fullName>
    </submittedName>
</protein>
<reference evidence="2 3" key="1">
    <citation type="submission" date="2023-07" db="EMBL/GenBank/DDBJ databases">
        <title>Sequencing the genomes of 1000 actinobacteria strains.</title>
        <authorList>
            <person name="Klenk H.-P."/>
        </authorList>
    </citation>
    <scope>NUCLEOTIDE SEQUENCE [LARGE SCALE GENOMIC DNA]</scope>
    <source>
        <strain evidence="2 3">DSM 46740</strain>
    </source>
</reference>
<keyword evidence="1" id="KW-0812">Transmembrane</keyword>
<sequence>MKTNLVLVVWLALAAALIALSSVWSPLRYTLITIGAISMALTALFVGEGIAQDVRRAVRKRRNERRIEREWARFNHREGR</sequence>
<name>A0ABT9Q9G4_9ACTN</name>
<comment type="caution">
    <text evidence="2">The sequence shown here is derived from an EMBL/GenBank/DDBJ whole genome shotgun (WGS) entry which is preliminary data.</text>
</comment>
<feature type="transmembrane region" description="Helical" evidence="1">
    <location>
        <begin position="31"/>
        <end position="51"/>
    </location>
</feature>